<evidence type="ECO:0000313" key="3">
    <source>
        <dbReference type="EMBL" id="TGO70305.1"/>
    </source>
</evidence>
<evidence type="ECO:0000256" key="2">
    <source>
        <dbReference type="SAM" id="MobiDB-lite"/>
    </source>
</evidence>
<evidence type="ECO:0000313" key="4">
    <source>
        <dbReference type="Proteomes" id="UP000297229"/>
    </source>
</evidence>
<keyword evidence="4" id="KW-1185">Reference proteome</keyword>
<evidence type="ECO:0000256" key="1">
    <source>
        <dbReference type="SAM" id="Coils"/>
    </source>
</evidence>
<sequence>MSDLNDEGNGSGPSPPQDQYAQDVPDRLIDFQNTISPLEIQNAVAKREIKLLKESLHDIWQRMDEKSQEVRQNEYRRGQLDKLIMKLERKVKKKITAIATLESEHSELQIRYQELKSTTELELAHQLDEQAKVNNVAENKIEELKQQYQDLLSNHQSLKELDETKTRNFSHEKGRFQAQAIVNEDLIKTLQSEIKANREEISRLKINHQQLKELDETKTQRFGAEKIRLQAQATVDHDRIETLQSEIKSKDEEIYQLKTTYESLKKLNNTKAKWASDEKSRFQEQANINDNVIKTLQSEFKINREEISRLKIRERSWRKCAEALLARLNEEKALWIKFPGVSAMSHWWNVQNTKDVESDWYKFLVARGIITHE</sequence>
<dbReference type="AlphaFoldDB" id="A0A4Z1J9A2"/>
<feature type="region of interest" description="Disordered" evidence="2">
    <location>
        <begin position="1"/>
        <end position="25"/>
    </location>
</feature>
<gene>
    <name evidence="3" type="ORF">BELL_0733g00030</name>
</gene>
<feature type="coiled-coil region" evidence="1">
    <location>
        <begin position="187"/>
        <end position="214"/>
    </location>
</feature>
<proteinExistence type="predicted"/>
<dbReference type="EMBL" id="PQXM01000731">
    <property type="protein sequence ID" value="TGO70305.1"/>
    <property type="molecule type" value="Genomic_DNA"/>
</dbReference>
<comment type="caution">
    <text evidence="3">The sequence shown here is derived from an EMBL/GenBank/DDBJ whole genome shotgun (WGS) entry which is preliminary data.</text>
</comment>
<dbReference type="Proteomes" id="UP000297229">
    <property type="component" value="Unassembled WGS sequence"/>
</dbReference>
<accession>A0A4Z1J9A2</accession>
<name>A0A4Z1J9A2_9HELO</name>
<reference evidence="3 4" key="1">
    <citation type="submission" date="2017-12" db="EMBL/GenBank/DDBJ databases">
        <title>Comparative genomics of Botrytis spp.</title>
        <authorList>
            <person name="Valero-Jimenez C.A."/>
            <person name="Tapia P."/>
            <person name="Veloso J."/>
            <person name="Silva-Moreno E."/>
            <person name="Staats M."/>
            <person name="Valdes J.H."/>
            <person name="Van Kan J.A.L."/>
        </authorList>
    </citation>
    <scope>NUCLEOTIDE SEQUENCE [LARGE SCALE GENOMIC DNA]</scope>
    <source>
        <strain evidence="3 4">Be9601</strain>
    </source>
</reference>
<organism evidence="3 4">
    <name type="scientific">Botrytis elliptica</name>
    <dbReference type="NCBI Taxonomy" id="278938"/>
    <lineage>
        <taxon>Eukaryota</taxon>
        <taxon>Fungi</taxon>
        <taxon>Dikarya</taxon>
        <taxon>Ascomycota</taxon>
        <taxon>Pezizomycotina</taxon>
        <taxon>Leotiomycetes</taxon>
        <taxon>Helotiales</taxon>
        <taxon>Sclerotiniaceae</taxon>
        <taxon>Botrytis</taxon>
    </lineage>
</organism>
<feature type="coiled-coil region" evidence="1">
    <location>
        <begin position="84"/>
        <end position="161"/>
    </location>
</feature>
<keyword evidence="1" id="KW-0175">Coiled coil</keyword>
<protein>
    <submittedName>
        <fullName evidence="3">Uncharacterized protein</fullName>
    </submittedName>
</protein>